<organism evidence="2 3">
    <name type="scientific">Tulasnella calospora MUT 4182</name>
    <dbReference type="NCBI Taxonomy" id="1051891"/>
    <lineage>
        <taxon>Eukaryota</taxon>
        <taxon>Fungi</taxon>
        <taxon>Dikarya</taxon>
        <taxon>Basidiomycota</taxon>
        <taxon>Agaricomycotina</taxon>
        <taxon>Agaricomycetes</taxon>
        <taxon>Cantharellales</taxon>
        <taxon>Tulasnellaceae</taxon>
        <taxon>Tulasnella</taxon>
    </lineage>
</organism>
<protein>
    <submittedName>
        <fullName evidence="2">Uncharacterized protein</fullName>
    </submittedName>
</protein>
<reference evidence="2 3" key="1">
    <citation type="submission" date="2014-04" db="EMBL/GenBank/DDBJ databases">
        <authorList>
            <consortium name="DOE Joint Genome Institute"/>
            <person name="Kuo A."/>
            <person name="Girlanda M."/>
            <person name="Perotto S."/>
            <person name="Kohler A."/>
            <person name="Nagy L.G."/>
            <person name="Floudas D."/>
            <person name="Copeland A."/>
            <person name="Barry K.W."/>
            <person name="Cichocki N."/>
            <person name="Veneault-Fourrey C."/>
            <person name="LaButti K."/>
            <person name="Lindquist E.A."/>
            <person name="Lipzen A."/>
            <person name="Lundell T."/>
            <person name="Morin E."/>
            <person name="Murat C."/>
            <person name="Sun H."/>
            <person name="Tunlid A."/>
            <person name="Henrissat B."/>
            <person name="Grigoriev I.V."/>
            <person name="Hibbett D.S."/>
            <person name="Martin F."/>
            <person name="Nordberg H.P."/>
            <person name="Cantor M.N."/>
            <person name="Hua S.X."/>
        </authorList>
    </citation>
    <scope>NUCLEOTIDE SEQUENCE [LARGE SCALE GENOMIC DNA]</scope>
    <source>
        <strain evidence="2 3">MUT 4182</strain>
    </source>
</reference>
<gene>
    <name evidence="2" type="ORF">M407DRAFT_29126</name>
</gene>
<accession>A0A0C3LIK1</accession>
<name>A0A0C3LIK1_9AGAM</name>
<dbReference type="Proteomes" id="UP000054248">
    <property type="component" value="Unassembled WGS sequence"/>
</dbReference>
<feature type="non-terminal residue" evidence="2">
    <location>
        <position position="172"/>
    </location>
</feature>
<dbReference type="GO" id="GO:0042256">
    <property type="term" value="P:cytosolic ribosome assembly"/>
    <property type="evidence" value="ECO:0007669"/>
    <property type="project" value="TreeGrafter"/>
</dbReference>
<dbReference type="Gene3D" id="3.10.280.10">
    <property type="entry name" value="Mitochondrial glycoprotein"/>
    <property type="match status" value="1"/>
</dbReference>
<dbReference type="GO" id="GO:0005759">
    <property type="term" value="C:mitochondrial matrix"/>
    <property type="evidence" value="ECO:0007669"/>
    <property type="project" value="InterPro"/>
</dbReference>
<keyword evidence="3" id="KW-1185">Reference proteome</keyword>
<dbReference type="STRING" id="1051891.A0A0C3LIK1"/>
<reference evidence="3" key="2">
    <citation type="submission" date="2015-01" db="EMBL/GenBank/DDBJ databases">
        <title>Evolutionary Origins and Diversification of the Mycorrhizal Mutualists.</title>
        <authorList>
            <consortium name="DOE Joint Genome Institute"/>
            <consortium name="Mycorrhizal Genomics Consortium"/>
            <person name="Kohler A."/>
            <person name="Kuo A."/>
            <person name="Nagy L.G."/>
            <person name="Floudas D."/>
            <person name="Copeland A."/>
            <person name="Barry K.W."/>
            <person name="Cichocki N."/>
            <person name="Veneault-Fourrey C."/>
            <person name="LaButti K."/>
            <person name="Lindquist E.A."/>
            <person name="Lipzen A."/>
            <person name="Lundell T."/>
            <person name="Morin E."/>
            <person name="Murat C."/>
            <person name="Riley R."/>
            <person name="Ohm R."/>
            <person name="Sun H."/>
            <person name="Tunlid A."/>
            <person name="Henrissat B."/>
            <person name="Grigoriev I.V."/>
            <person name="Hibbett D.S."/>
            <person name="Martin F."/>
        </authorList>
    </citation>
    <scope>NUCLEOTIDE SEQUENCE [LARGE SCALE GENOMIC DNA]</scope>
    <source>
        <strain evidence="3">MUT 4182</strain>
    </source>
</reference>
<dbReference type="PANTHER" id="PTHR10826">
    <property type="entry name" value="COMPLEMENT COMPONENT 1"/>
    <property type="match status" value="1"/>
</dbReference>
<feature type="compositionally biased region" description="Acidic residues" evidence="1">
    <location>
        <begin position="141"/>
        <end position="156"/>
    </location>
</feature>
<dbReference type="SUPFAM" id="SSF54529">
    <property type="entry name" value="Mitochondrial glycoprotein MAM33-like"/>
    <property type="match status" value="1"/>
</dbReference>
<evidence type="ECO:0000313" key="2">
    <source>
        <dbReference type="EMBL" id="KIO21247.1"/>
    </source>
</evidence>
<dbReference type="AlphaFoldDB" id="A0A0C3LIK1"/>
<evidence type="ECO:0000313" key="3">
    <source>
        <dbReference type="Proteomes" id="UP000054248"/>
    </source>
</evidence>
<dbReference type="Pfam" id="PF02330">
    <property type="entry name" value="MAM33"/>
    <property type="match status" value="1"/>
</dbReference>
<dbReference type="HOGENOM" id="CLU_1559061_0_0_1"/>
<dbReference type="EMBL" id="KN823144">
    <property type="protein sequence ID" value="KIO21247.1"/>
    <property type="molecule type" value="Genomic_DNA"/>
</dbReference>
<evidence type="ECO:0000256" key="1">
    <source>
        <dbReference type="SAM" id="MobiDB-lite"/>
    </source>
</evidence>
<dbReference type="InterPro" id="IPR003428">
    <property type="entry name" value="MAM33"/>
</dbReference>
<dbReference type="InterPro" id="IPR036561">
    <property type="entry name" value="MAM33_sf"/>
</dbReference>
<dbReference type="PANTHER" id="PTHR10826:SF1">
    <property type="entry name" value="COMPLEMENT COMPONENT 1 Q SUBCOMPONENT-BINDING PROTEIN, MITOCHONDRIAL"/>
    <property type="match status" value="1"/>
</dbReference>
<dbReference type="OrthoDB" id="278212at2759"/>
<feature type="region of interest" description="Disordered" evidence="1">
    <location>
        <begin position="137"/>
        <end position="156"/>
    </location>
</feature>
<proteinExistence type="predicted"/>
<sequence length="172" mass="18670">MSSLRALRTAASALKVCRTVAPTSARTFAQRSVITAGPSVSRTWAAPVAARCFSLSARAFGQGESDVELSAKLKEEIQYEKEAAEQAGSIPDFVKEFTADGVWKVDHQDGHDEVALVRQFGNETIRVVFSIGDLDTPQETTEYDEEGNPIAQEEDATSNPVFAIRCSITITK</sequence>